<reference evidence="2 3" key="1">
    <citation type="submission" date="2015-09" db="EMBL/GenBank/DDBJ databases">
        <title>Trachymyrmex cornetzi WGS genome.</title>
        <authorList>
            <person name="Nygaard S."/>
            <person name="Hu H."/>
            <person name="Boomsma J."/>
            <person name="Zhang G."/>
        </authorList>
    </citation>
    <scope>NUCLEOTIDE SEQUENCE [LARGE SCALE GENOMIC DNA]</scope>
    <source>
        <strain evidence="2">Tcor2-1</strain>
        <tissue evidence="2">Whole body</tissue>
    </source>
</reference>
<evidence type="ECO:0000259" key="1">
    <source>
        <dbReference type="Pfam" id="PF14529"/>
    </source>
</evidence>
<accession>A0A151IWD2</accession>
<dbReference type="Pfam" id="PF14529">
    <property type="entry name" value="Exo_endo_phos_2"/>
    <property type="match status" value="1"/>
</dbReference>
<sequence length="246" mass="28056">MVELSEKDRITLLMLRGWGDQQRGYKTVMRLFNENFRNENNRISKSTVNRTIQRFEDWIYSENPKRKRSWVGVALLICDSLSFQVHSISHPVGFHVDTVGIILHINHKKIAVVCVYRPPRSPLSDLGHIEACLSEVACCSDFIVCMGDFNIIMLSQTDIGTKQMRSLMSLFSLRQVVDSPTHITCSSESLIDLILVSSGVNIVESCTCDAFSISDHCAVCAVLCLRRPLRRSRVFFISQFEIYFAR</sequence>
<dbReference type="PANTHER" id="PTHR33776">
    <property type="entry name" value="ENDO/EXONUCLEASE/PHOSPHATASE DOMAIN-CONTAINING PROTEIN"/>
    <property type="match status" value="1"/>
</dbReference>
<dbReference type="Proteomes" id="UP000078492">
    <property type="component" value="Unassembled WGS sequence"/>
</dbReference>
<dbReference type="AlphaFoldDB" id="A0A151IWD2"/>
<dbReference type="InterPro" id="IPR036691">
    <property type="entry name" value="Endo/exonu/phosph_ase_sf"/>
</dbReference>
<keyword evidence="3" id="KW-1185">Reference proteome</keyword>
<dbReference type="InterPro" id="IPR005135">
    <property type="entry name" value="Endo/exonuclease/phosphatase"/>
</dbReference>
<organism evidence="2 3">
    <name type="scientific">Trachymyrmex cornetzi</name>
    <dbReference type="NCBI Taxonomy" id="471704"/>
    <lineage>
        <taxon>Eukaryota</taxon>
        <taxon>Metazoa</taxon>
        <taxon>Ecdysozoa</taxon>
        <taxon>Arthropoda</taxon>
        <taxon>Hexapoda</taxon>
        <taxon>Insecta</taxon>
        <taxon>Pterygota</taxon>
        <taxon>Neoptera</taxon>
        <taxon>Endopterygota</taxon>
        <taxon>Hymenoptera</taxon>
        <taxon>Apocrita</taxon>
        <taxon>Aculeata</taxon>
        <taxon>Formicoidea</taxon>
        <taxon>Formicidae</taxon>
        <taxon>Myrmicinae</taxon>
        <taxon>Trachymyrmex</taxon>
    </lineage>
</organism>
<dbReference type="GO" id="GO:0003824">
    <property type="term" value="F:catalytic activity"/>
    <property type="evidence" value="ECO:0007669"/>
    <property type="project" value="InterPro"/>
</dbReference>
<dbReference type="SUPFAM" id="SSF56219">
    <property type="entry name" value="DNase I-like"/>
    <property type="match status" value="1"/>
</dbReference>
<feature type="domain" description="Endonuclease/exonuclease/phosphatase" evidence="1">
    <location>
        <begin position="111"/>
        <end position="219"/>
    </location>
</feature>
<dbReference type="Gene3D" id="3.60.10.10">
    <property type="entry name" value="Endonuclease/exonuclease/phosphatase"/>
    <property type="match status" value="1"/>
</dbReference>
<evidence type="ECO:0000313" key="2">
    <source>
        <dbReference type="EMBL" id="KYN12128.1"/>
    </source>
</evidence>
<dbReference type="PANTHER" id="PTHR33776:SF4">
    <property type="entry name" value="ENDONUCLEASE_EXONUCLEASE_PHOSPHATASE DOMAIN-CONTAINING PROTEIN"/>
    <property type="match status" value="1"/>
</dbReference>
<name>A0A151IWD2_9HYME</name>
<evidence type="ECO:0000313" key="3">
    <source>
        <dbReference type="Proteomes" id="UP000078492"/>
    </source>
</evidence>
<proteinExistence type="predicted"/>
<protein>
    <recommendedName>
        <fullName evidence="1">Endonuclease/exonuclease/phosphatase domain-containing protein</fullName>
    </recommendedName>
</protein>
<gene>
    <name evidence="2" type="ORF">ALC57_15708</name>
</gene>
<dbReference type="EMBL" id="KQ980862">
    <property type="protein sequence ID" value="KYN12128.1"/>
    <property type="molecule type" value="Genomic_DNA"/>
</dbReference>